<protein>
    <submittedName>
        <fullName evidence="2">Uncharacterized protein</fullName>
    </submittedName>
</protein>
<feature type="compositionally biased region" description="Basic and acidic residues" evidence="1">
    <location>
        <begin position="24"/>
        <end position="58"/>
    </location>
</feature>
<evidence type="ECO:0000313" key="2">
    <source>
        <dbReference type="EMBL" id="KAJ8992388.1"/>
    </source>
</evidence>
<feature type="region of interest" description="Disordered" evidence="1">
    <location>
        <begin position="1"/>
        <end position="58"/>
    </location>
</feature>
<reference evidence="2" key="1">
    <citation type="submission" date="2023-01" db="EMBL/GenBank/DDBJ databases">
        <title>Exophiala dermititidis isolated from Cystic Fibrosis Patient.</title>
        <authorList>
            <person name="Kurbessoian T."/>
            <person name="Crocker A."/>
            <person name="Murante D."/>
            <person name="Hogan D.A."/>
            <person name="Stajich J.E."/>
        </authorList>
    </citation>
    <scope>NUCLEOTIDE SEQUENCE</scope>
    <source>
        <strain evidence="2">Ex8</strain>
    </source>
</reference>
<evidence type="ECO:0000313" key="3">
    <source>
        <dbReference type="Proteomes" id="UP001161757"/>
    </source>
</evidence>
<comment type="caution">
    <text evidence="2">The sequence shown here is derived from an EMBL/GenBank/DDBJ whole genome shotgun (WGS) entry which is preliminary data.</text>
</comment>
<sequence length="182" mass="21314">MPSWIDRNKDKKQNQDGWQQPSDDNERAQQESRDSEGEYPDKYADSDPSTHTDRRDYRPEVTLILNQTFDTLMNQPRCWIADLSSRVEIARSDERSPASREIEEWTLRSPAALRMWHHSIRVIISIPAGRLGSRHNIIKQDKSIGQDNMRKTRPETKPEQTDLSRADFSREQQRRGPTADKK</sequence>
<proteinExistence type="predicted"/>
<evidence type="ECO:0000256" key="1">
    <source>
        <dbReference type="SAM" id="MobiDB-lite"/>
    </source>
</evidence>
<dbReference type="Proteomes" id="UP001161757">
    <property type="component" value="Unassembled WGS sequence"/>
</dbReference>
<gene>
    <name evidence="2" type="ORF">HRR80_003492</name>
</gene>
<name>A0AAN6EW35_EXODE</name>
<dbReference type="EMBL" id="JAJGCB010000005">
    <property type="protein sequence ID" value="KAJ8992388.1"/>
    <property type="molecule type" value="Genomic_DNA"/>
</dbReference>
<feature type="compositionally biased region" description="Basic and acidic residues" evidence="1">
    <location>
        <begin position="138"/>
        <end position="182"/>
    </location>
</feature>
<feature type="compositionally biased region" description="Basic and acidic residues" evidence="1">
    <location>
        <begin position="1"/>
        <end position="14"/>
    </location>
</feature>
<accession>A0AAN6EW35</accession>
<organism evidence="2 3">
    <name type="scientific">Exophiala dermatitidis</name>
    <name type="common">Black yeast-like fungus</name>
    <name type="synonym">Wangiella dermatitidis</name>
    <dbReference type="NCBI Taxonomy" id="5970"/>
    <lineage>
        <taxon>Eukaryota</taxon>
        <taxon>Fungi</taxon>
        <taxon>Dikarya</taxon>
        <taxon>Ascomycota</taxon>
        <taxon>Pezizomycotina</taxon>
        <taxon>Eurotiomycetes</taxon>
        <taxon>Chaetothyriomycetidae</taxon>
        <taxon>Chaetothyriales</taxon>
        <taxon>Herpotrichiellaceae</taxon>
        <taxon>Exophiala</taxon>
    </lineage>
</organism>
<feature type="region of interest" description="Disordered" evidence="1">
    <location>
        <begin position="137"/>
        <end position="182"/>
    </location>
</feature>
<dbReference type="AlphaFoldDB" id="A0AAN6EW35"/>